<accession>A0ABY9EHN3</accession>
<dbReference type="EMBL" id="CP098024">
    <property type="protein sequence ID" value="WKD51706.1"/>
    <property type="molecule type" value="Genomic_DNA"/>
</dbReference>
<dbReference type="SUPFAM" id="SSF46894">
    <property type="entry name" value="C-terminal effector domain of the bipartite response regulators"/>
    <property type="match status" value="1"/>
</dbReference>
<dbReference type="Proteomes" id="UP001321520">
    <property type="component" value="Plasmid unnamed"/>
</dbReference>
<dbReference type="Pfam" id="PF00196">
    <property type="entry name" value="GerE"/>
    <property type="match status" value="1"/>
</dbReference>
<keyword evidence="3" id="KW-1185">Reference proteome</keyword>
<feature type="domain" description="HTH luxR-type" evidence="1">
    <location>
        <begin position="10"/>
        <end position="67"/>
    </location>
</feature>
<name>A0ABY9EHN3_9GAMM</name>
<sequence length="116" mass="12763">MHGTSSTPKYRKLAPRQAEALTHRARGLSNAETAAAMQCSIANVTNLLSECFFKLHARNSTDAVAKAIKHGLIQFTLVASIISGVGTDTQEQLRTRFQRKPTIKTIRIRNQGENTV</sequence>
<organism evidence="2 3">
    <name type="scientific">Microbulbifer spongiae</name>
    <dbReference type="NCBI Taxonomy" id="2944933"/>
    <lineage>
        <taxon>Bacteria</taxon>
        <taxon>Pseudomonadati</taxon>
        <taxon>Pseudomonadota</taxon>
        <taxon>Gammaproteobacteria</taxon>
        <taxon>Cellvibrionales</taxon>
        <taxon>Microbulbiferaceae</taxon>
        <taxon>Microbulbifer</taxon>
    </lineage>
</organism>
<geneLocation type="plasmid" evidence="2 3">
    <name>unnamed</name>
</geneLocation>
<dbReference type="Gene3D" id="1.10.10.10">
    <property type="entry name" value="Winged helix-like DNA-binding domain superfamily/Winged helix DNA-binding domain"/>
    <property type="match status" value="1"/>
</dbReference>
<dbReference type="InterPro" id="IPR000792">
    <property type="entry name" value="Tscrpt_reg_LuxR_C"/>
</dbReference>
<dbReference type="SMART" id="SM00421">
    <property type="entry name" value="HTH_LUXR"/>
    <property type="match status" value="1"/>
</dbReference>
<evidence type="ECO:0000313" key="3">
    <source>
        <dbReference type="Proteomes" id="UP001321520"/>
    </source>
</evidence>
<evidence type="ECO:0000313" key="2">
    <source>
        <dbReference type="EMBL" id="WKD51706.1"/>
    </source>
</evidence>
<keyword evidence="2" id="KW-0614">Plasmid</keyword>
<evidence type="ECO:0000259" key="1">
    <source>
        <dbReference type="SMART" id="SM00421"/>
    </source>
</evidence>
<proteinExistence type="predicted"/>
<protein>
    <submittedName>
        <fullName evidence="2">Helix-turn-helix transcriptional regulator</fullName>
    </submittedName>
</protein>
<dbReference type="InterPro" id="IPR016032">
    <property type="entry name" value="Sig_transdc_resp-reg_C-effctor"/>
</dbReference>
<dbReference type="InterPro" id="IPR036388">
    <property type="entry name" value="WH-like_DNA-bd_sf"/>
</dbReference>
<dbReference type="RefSeq" id="WP_301419284.1">
    <property type="nucleotide sequence ID" value="NZ_CP098024.1"/>
</dbReference>
<reference evidence="2 3" key="1">
    <citation type="submission" date="2022-05" db="EMBL/GenBank/DDBJ databases">
        <title>Microbulbifer sp. nov., isolated from sponge.</title>
        <authorList>
            <person name="Gao L."/>
        </authorList>
    </citation>
    <scope>NUCLEOTIDE SEQUENCE [LARGE SCALE GENOMIC DNA]</scope>
    <source>
        <strain evidence="2 3">MI-G</strain>
        <plasmid evidence="2 3">unnamed</plasmid>
    </source>
</reference>
<gene>
    <name evidence="2" type="ORF">M8T91_18515</name>
</gene>